<keyword evidence="2" id="KW-1185">Reference proteome</keyword>
<proteinExistence type="predicted"/>
<sequence>MAIYVKCKTEDCGNEILAPEYAQTPFDKLEDALHKKNYYLCPKCGQVNPYLKEDHYEK</sequence>
<protein>
    <recommendedName>
        <fullName evidence="3">CpXC domain-containing protein</fullName>
    </recommendedName>
</protein>
<reference evidence="2" key="1">
    <citation type="journal article" date="2023" name="Arch. Microbiol.">
        <title>Desulfoferula mesophilus gen. nov. sp. nov., a mesophilic sulfate-reducing bacterium isolated from a brackish lake sediment.</title>
        <authorList>
            <person name="Watanabe T."/>
            <person name="Yabe T."/>
            <person name="Tsuji J.M."/>
            <person name="Fukui M."/>
        </authorList>
    </citation>
    <scope>NUCLEOTIDE SEQUENCE [LARGE SCALE GENOMIC DNA]</scope>
    <source>
        <strain evidence="2">12FAK</strain>
    </source>
</reference>
<organism evidence="1 2">
    <name type="scientific">Desulfoferula mesophila</name>
    <dbReference type="NCBI Taxonomy" id="3058419"/>
    <lineage>
        <taxon>Bacteria</taxon>
        <taxon>Pseudomonadati</taxon>
        <taxon>Thermodesulfobacteriota</taxon>
        <taxon>Desulfarculia</taxon>
        <taxon>Desulfarculales</taxon>
        <taxon>Desulfarculaceae</taxon>
        <taxon>Desulfoferula</taxon>
    </lineage>
</organism>
<evidence type="ECO:0000313" key="1">
    <source>
        <dbReference type="EMBL" id="BEQ15578.1"/>
    </source>
</evidence>
<dbReference type="Proteomes" id="UP001366166">
    <property type="component" value="Chromosome"/>
</dbReference>
<dbReference type="KEGG" id="dmp:FAK_26440"/>
<accession>A0AAU9EEP7</accession>
<dbReference type="EMBL" id="AP028679">
    <property type="protein sequence ID" value="BEQ15578.1"/>
    <property type="molecule type" value="Genomic_DNA"/>
</dbReference>
<dbReference type="AlphaFoldDB" id="A0AAU9EEP7"/>
<evidence type="ECO:0008006" key="3">
    <source>
        <dbReference type="Google" id="ProtNLM"/>
    </source>
</evidence>
<gene>
    <name evidence="1" type="ORF">FAK_26440</name>
</gene>
<name>A0AAU9EEP7_9BACT</name>
<dbReference type="RefSeq" id="WP_338600160.1">
    <property type="nucleotide sequence ID" value="NZ_AP028679.1"/>
</dbReference>
<evidence type="ECO:0000313" key="2">
    <source>
        <dbReference type="Proteomes" id="UP001366166"/>
    </source>
</evidence>